<name>A0A3A9XZP4_9ACTN</name>
<dbReference type="EMBL" id="RAZT01000009">
    <property type="protein sequence ID" value="RKN30618.1"/>
    <property type="molecule type" value="Genomic_DNA"/>
</dbReference>
<organism evidence="1 2">
    <name type="scientific">Micromonospora musae</name>
    <dbReference type="NCBI Taxonomy" id="1894970"/>
    <lineage>
        <taxon>Bacteria</taxon>
        <taxon>Bacillati</taxon>
        <taxon>Actinomycetota</taxon>
        <taxon>Actinomycetes</taxon>
        <taxon>Micromonosporales</taxon>
        <taxon>Micromonosporaceae</taxon>
        <taxon>Micromonospora</taxon>
    </lineage>
</organism>
<dbReference type="AlphaFoldDB" id="A0A3A9XZP4"/>
<dbReference type="Proteomes" id="UP000275865">
    <property type="component" value="Unassembled WGS sequence"/>
</dbReference>
<evidence type="ECO:0000313" key="2">
    <source>
        <dbReference type="Proteomes" id="UP000275865"/>
    </source>
</evidence>
<reference evidence="1 2" key="1">
    <citation type="submission" date="2018-09" db="EMBL/GenBank/DDBJ databases">
        <title>Micromonospora sp. nov. MS1-9, isolated from a root of Musa sp.</title>
        <authorList>
            <person name="Kuncharoen N."/>
            <person name="Kudo T."/>
            <person name="Ohkuma M."/>
            <person name="Yuki M."/>
            <person name="Tanasupawat S."/>
        </authorList>
    </citation>
    <scope>NUCLEOTIDE SEQUENCE [LARGE SCALE GENOMIC DNA]</scope>
    <source>
        <strain evidence="1 2">MS1-9</strain>
    </source>
</reference>
<protein>
    <submittedName>
        <fullName evidence="1">Uncharacterized protein</fullName>
    </submittedName>
</protein>
<sequence>MSGERASAARNNAEWCDLVCACHDLPGATDADAWSVPRRSPPWYPEAVTLRPGVSADALLARIDPGPGASVKDSFADLDLRPYGFRVLFTADWIHQPATNRATDPAGEVERPLTPVRTPDGLAAWAAVHGGGELFRPALLADPRVTVLARYAADGALTGGAVLNRGGPLTGVSNVFAVDGDATPIWAGIPAAAAGAALVGYESGVDLAPALRAGFTTAGPLRIWVRD</sequence>
<evidence type="ECO:0000313" key="1">
    <source>
        <dbReference type="EMBL" id="RKN30618.1"/>
    </source>
</evidence>
<gene>
    <name evidence="1" type="ORF">D7044_19650</name>
</gene>
<comment type="caution">
    <text evidence="1">The sequence shown here is derived from an EMBL/GenBank/DDBJ whole genome shotgun (WGS) entry which is preliminary data.</text>
</comment>
<accession>A0A3A9XZP4</accession>
<dbReference type="RefSeq" id="WP_120689790.1">
    <property type="nucleotide sequence ID" value="NZ_RAZT01000009.1"/>
</dbReference>
<proteinExistence type="predicted"/>